<dbReference type="GeneID" id="99011069"/>
<dbReference type="RefSeq" id="YP_011109425.1">
    <property type="nucleotide sequence ID" value="NC_092683.1"/>
</dbReference>
<keyword evidence="1" id="KW-0812">Transmembrane</keyword>
<sequence length="33" mass="3482">MFDFDGMTRDIIVAAAVIITISFLLGVGVGILL</sequence>
<gene>
    <name evidence="2" type="ORF">bobsandoy_149</name>
</gene>
<accession>A0A6G8RJE8</accession>
<protein>
    <submittedName>
        <fullName evidence="2">Uncharacterized protein</fullName>
    </submittedName>
</protein>
<evidence type="ECO:0000313" key="2">
    <source>
        <dbReference type="EMBL" id="QIO01460.1"/>
    </source>
</evidence>
<keyword evidence="1" id="KW-0472">Membrane</keyword>
<evidence type="ECO:0000313" key="3">
    <source>
        <dbReference type="Proteomes" id="UP000501761"/>
    </source>
</evidence>
<evidence type="ECO:0000256" key="1">
    <source>
        <dbReference type="SAM" id="Phobius"/>
    </source>
</evidence>
<organism evidence="2 3">
    <name type="scientific">Salmonella phage bobsandoy</name>
    <dbReference type="NCBI Taxonomy" id="2713284"/>
    <lineage>
        <taxon>Viruses</taxon>
        <taxon>Duplodnaviria</taxon>
        <taxon>Heunggongvirae</taxon>
        <taxon>Uroviricota</taxon>
        <taxon>Caudoviricetes</taxon>
        <taxon>Demerecviridae</taxon>
        <taxon>Markadamsvirinae</taxon>
        <taxon>Epseptimavirus</taxon>
        <taxon>Epseptimavirus bobsandoy</taxon>
    </lineage>
</organism>
<name>A0A6G8RJE8_9CAUD</name>
<reference evidence="3" key="1">
    <citation type="submission" date="2020-02" db="EMBL/GenBank/DDBJ databases">
        <authorList>
            <person name="Olsen N.S."/>
            <person name="Forero-Junco L."/>
            <person name="Kot W."/>
            <person name="Hansen L.H."/>
        </authorList>
    </citation>
    <scope>NUCLEOTIDE SEQUENCE [LARGE SCALE GENOMIC DNA]</scope>
</reference>
<proteinExistence type="predicted"/>
<keyword evidence="1" id="KW-1133">Transmembrane helix</keyword>
<dbReference type="Proteomes" id="UP000501761">
    <property type="component" value="Segment"/>
</dbReference>
<dbReference type="EMBL" id="MT074464">
    <property type="protein sequence ID" value="QIO01460.1"/>
    <property type="molecule type" value="Genomic_DNA"/>
</dbReference>
<feature type="transmembrane region" description="Helical" evidence="1">
    <location>
        <begin position="12"/>
        <end position="32"/>
    </location>
</feature>
<keyword evidence="3" id="KW-1185">Reference proteome</keyword>